<dbReference type="Proteomes" id="UP000017133">
    <property type="component" value="Unassembled WGS sequence"/>
</dbReference>
<evidence type="ECO:0000313" key="1">
    <source>
        <dbReference type="EMBL" id="ERT11052.1"/>
    </source>
</evidence>
<accession>U7QUW1</accession>
<gene>
    <name evidence="1" type="ORF">O185_21495</name>
</gene>
<evidence type="ECO:0000313" key="2">
    <source>
        <dbReference type="Proteomes" id="UP000017133"/>
    </source>
</evidence>
<organism evidence="1 2">
    <name type="scientific">Photorhabdus temperata J3</name>
    <dbReference type="NCBI Taxonomy" id="1389415"/>
    <lineage>
        <taxon>Bacteria</taxon>
        <taxon>Pseudomonadati</taxon>
        <taxon>Pseudomonadota</taxon>
        <taxon>Gammaproteobacteria</taxon>
        <taxon>Enterobacterales</taxon>
        <taxon>Morganellaceae</taxon>
        <taxon>Photorhabdus</taxon>
    </lineage>
</organism>
<dbReference type="RefSeq" id="WP_023046045.1">
    <property type="nucleotide sequence ID" value="NZ_AXDT01000232.1"/>
</dbReference>
<name>U7QUW1_PHOTE</name>
<sequence>MEKVFHVLAGRLEYYRDVPDENIEFADVFDSIEAAEQCVIEKQLTSYPICYIKVSFIK</sequence>
<comment type="caution">
    <text evidence="1">The sequence shown here is derived from an EMBL/GenBank/DDBJ whole genome shotgun (WGS) entry which is preliminary data.</text>
</comment>
<dbReference type="AlphaFoldDB" id="U7QUW1"/>
<proteinExistence type="predicted"/>
<protein>
    <submittedName>
        <fullName evidence="1">Uncharacterized protein</fullName>
    </submittedName>
</protein>
<dbReference type="EMBL" id="AXDT01000232">
    <property type="protein sequence ID" value="ERT11052.1"/>
    <property type="molecule type" value="Genomic_DNA"/>
</dbReference>
<dbReference type="PATRIC" id="fig|1389415.4.peg.4300"/>
<keyword evidence="2" id="KW-1185">Reference proteome</keyword>
<reference evidence="1 2" key="1">
    <citation type="submission" date="2013-10" db="EMBL/GenBank/DDBJ databases">
        <title>Whole Genome Shotgun Sequence of Photorhabdus temperata J3.</title>
        <authorList>
            <person name="Park G.-S."/>
            <person name="Hong S.-J."/>
            <person name="Shin J.-H."/>
        </authorList>
    </citation>
    <scope>NUCLEOTIDE SEQUENCE [LARGE SCALE GENOMIC DNA]</scope>
    <source>
        <strain evidence="1 2">J3</strain>
    </source>
</reference>